<evidence type="ECO:0008006" key="3">
    <source>
        <dbReference type="Google" id="ProtNLM"/>
    </source>
</evidence>
<evidence type="ECO:0000256" key="1">
    <source>
        <dbReference type="SAM" id="Phobius"/>
    </source>
</evidence>
<feature type="transmembrane region" description="Helical" evidence="1">
    <location>
        <begin position="238"/>
        <end position="264"/>
    </location>
</feature>
<dbReference type="STRING" id="640512.BC1003_0768"/>
<feature type="transmembrane region" description="Helical" evidence="1">
    <location>
        <begin position="12"/>
        <end position="31"/>
    </location>
</feature>
<keyword evidence="1" id="KW-0812">Transmembrane</keyword>
<accession>E1TAA5</accession>
<dbReference type="EMBL" id="CP002217">
    <property type="protein sequence ID" value="ADN56757.1"/>
    <property type="molecule type" value="Genomic_DNA"/>
</dbReference>
<feature type="transmembrane region" description="Helical" evidence="1">
    <location>
        <begin position="316"/>
        <end position="334"/>
    </location>
</feature>
<keyword evidence="1" id="KW-0472">Membrane</keyword>
<sequence>MWRIQRTDAVPLLLLFLLPVIAALPGLAGLYDPNPMLYLGMVAKHYKPGLTQGFPYVDPNNAFTAQALGYRAALDWLNGTVPWWNHFSGVGLPLAAEYQPAVFFPPTLMLLLPNGMLLQHVVLQIIAGWGAYGLLRQLGLRRFAASTGGMLFAFTGALAWFDHAPALPVPFLPWMLWGVERAFTKAERGMPRGWRLFAVALWMSLVAGFPETAYLNSLLAFVWALLRFCQAHAFRLAFAVRLAIGGVVGLALSAPQVLAFFEFLPHAWLGGHDGGFAHAALDPAAVLPSLLFPYVYGPIASGAAAWDRLGTIWGGIGGYLSIIVVVVGMYGVLLRRTPITWLLLAWLFMALGKSFGVPVVTTLWNLVPGIAQAAFYRYAVPSWELAVIVLAAEALDELRAQQHETAKYRRHVAILAALVLLAGVVYTASLWHHLRDFVPVRNAALASIAWGLFSIGAFVALLFRCRPPKAATAIAALLIVDSVLMFTVPTLSNPRSGDVDMEAIGFLQKNVGLQRIYSLGPIQANYGAYFGIAAINHNYLPINRRWVDWIRANLDAYADPIAFIGNYRTAGSTVPTSTQELVRNLQNYEWIGVKYVITRAGDDPFVSTLASKTDATPQSALPLMTGDTLSGRLAPGLTDKPVTIDHIGVLIGNYGNTSEGIVTSEVCVDSLCTSGQRDLKGSSDNSMFYVPLARALPVETRSVVTYRFTLSGGSKPLALWMTTVHEPADDQQLHWPGGALRGRALQVKLLIRDDKPSLAKQVYADQVMDIYELGQPKPYFEELDQACQITSQDRAHVTTDCSVPSTLLRRELFFPGWTAKVNGSVTPISEHKGLFQTIDLPAGKSSIVLSYEPPHMIWAWIAMVIGFGMLLAPAVKKKSQQRKR</sequence>
<evidence type="ECO:0000313" key="2">
    <source>
        <dbReference type="EMBL" id="ADN56757.1"/>
    </source>
</evidence>
<dbReference type="HOGENOM" id="CLU_371225_0_0_4"/>
<reference evidence="2" key="1">
    <citation type="submission" date="2010-09" db="EMBL/GenBank/DDBJ databases">
        <title>Complete sequence of chromosome1 of Burkholderia sp. CCGE1003.</title>
        <authorList>
            <consortium name="US DOE Joint Genome Institute"/>
            <person name="Lucas S."/>
            <person name="Copeland A."/>
            <person name="Lapidus A."/>
            <person name="Cheng J.-F."/>
            <person name="Bruce D."/>
            <person name="Goodwin L."/>
            <person name="Pitluck S."/>
            <person name="Daligault H."/>
            <person name="Davenport K."/>
            <person name="Detter J.C."/>
            <person name="Han C."/>
            <person name="Tapia R."/>
            <person name="Land M."/>
            <person name="Hauser L."/>
            <person name="Jeffries C."/>
            <person name="Kyrpides N."/>
            <person name="Ivanova N."/>
            <person name="Ovchinnikova G."/>
            <person name="Martinez-Romero E."/>
            <person name="Rogel M.A."/>
            <person name="Auchtung J."/>
            <person name="Tiedje J.M."/>
            <person name="Woyke T."/>
        </authorList>
    </citation>
    <scope>NUCLEOTIDE SEQUENCE</scope>
    <source>
        <strain evidence="2">CCGE1003</strain>
    </source>
</reference>
<dbReference type="PANTHER" id="PTHR38454:SF1">
    <property type="entry name" value="INTEGRAL MEMBRANE PROTEIN"/>
    <property type="match status" value="1"/>
</dbReference>
<keyword evidence="1" id="KW-1133">Transmembrane helix</keyword>
<dbReference type="AlphaFoldDB" id="E1TAA5"/>
<protein>
    <recommendedName>
        <fullName evidence="3">YfhO family protein</fullName>
    </recommendedName>
</protein>
<gene>
    <name evidence="2" type="ordered locus">BC1003_0768</name>
</gene>
<dbReference type="eggNOG" id="COG4485">
    <property type="taxonomic scope" value="Bacteria"/>
</dbReference>
<dbReference type="InterPro" id="IPR018580">
    <property type="entry name" value="Uncharacterised_YfhO"/>
</dbReference>
<feature type="transmembrane region" description="Helical" evidence="1">
    <location>
        <begin position="196"/>
        <end position="226"/>
    </location>
</feature>
<organism evidence="2">
    <name type="scientific">Burkholderia sp. (strain CCGE1003)</name>
    <dbReference type="NCBI Taxonomy" id="640512"/>
    <lineage>
        <taxon>Bacteria</taxon>
        <taxon>Pseudomonadati</taxon>
        <taxon>Pseudomonadota</taxon>
        <taxon>Betaproteobacteria</taxon>
        <taxon>Burkholderiales</taxon>
        <taxon>Burkholderiaceae</taxon>
        <taxon>Burkholderia</taxon>
    </lineage>
</organism>
<feature type="transmembrane region" description="Helical" evidence="1">
    <location>
        <begin position="373"/>
        <end position="392"/>
    </location>
</feature>
<feature type="transmembrane region" description="Helical" evidence="1">
    <location>
        <begin position="857"/>
        <end position="875"/>
    </location>
</feature>
<feature type="transmembrane region" description="Helical" evidence="1">
    <location>
        <begin position="142"/>
        <end position="161"/>
    </location>
</feature>
<feature type="transmembrane region" description="Helical" evidence="1">
    <location>
        <begin position="412"/>
        <end position="431"/>
    </location>
</feature>
<feature type="transmembrane region" description="Helical" evidence="1">
    <location>
        <begin position="341"/>
        <end position="367"/>
    </location>
</feature>
<feature type="transmembrane region" description="Helical" evidence="1">
    <location>
        <begin position="443"/>
        <end position="463"/>
    </location>
</feature>
<proteinExistence type="predicted"/>
<name>E1TAA5_BURSG</name>
<feature type="transmembrane region" description="Helical" evidence="1">
    <location>
        <begin position="470"/>
        <end position="491"/>
    </location>
</feature>
<dbReference type="PANTHER" id="PTHR38454">
    <property type="entry name" value="INTEGRAL MEMBRANE PROTEIN-RELATED"/>
    <property type="match status" value="1"/>
</dbReference>
<feature type="transmembrane region" description="Helical" evidence="1">
    <location>
        <begin position="117"/>
        <end position="135"/>
    </location>
</feature>
<dbReference type="KEGG" id="bgf:BC1003_0768"/>